<dbReference type="Proteomes" id="UP000001876">
    <property type="component" value="Unassembled WGS sequence"/>
</dbReference>
<evidence type="ECO:0000256" key="3">
    <source>
        <dbReference type="ARBA" id="ARBA00022833"/>
    </source>
</evidence>
<dbReference type="OrthoDB" id="265717at2759"/>
<keyword evidence="3" id="KW-0862">Zinc</keyword>
<dbReference type="GeneID" id="9680889"/>
<dbReference type="Gene3D" id="2.170.270.10">
    <property type="entry name" value="SET domain"/>
    <property type="match status" value="1"/>
</dbReference>
<dbReference type="GO" id="GO:0008270">
    <property type="term" value="F:zinc ion binding"/>
    <property type="evidence" value="ECO:0007669"/>
    <property type="project" value="UniProtKB-KW"/>
</dbReference>
<evidence type="ECO:0000259" key="7">
    <source>
        <dbReference type="PROSITE" id="PS50865"/>
    </source>
</evidence>
<keyword evidence="1" id="KW-0479">Metal-binding</keyword>
<dbReference type="SUPFAM" id="SSF144232">
    <property type="entry name" value="HIT/MYND zinc finger-like"/>
    <property type="match status" value="1"/>
</dbReference>
<dbReference type="InterPro" id="IPR011990">
    <property type="entry name" value="TPR-like_helical_dom_sf"/>
</dbReference>
<evidence type="ECO:0000259" key="6">
    <source>
        <dbReference type="PROSITE" id="PS50280"/>
    </source>
</evidence>
<dbReference type="eggNOG" id="KOG2084">
    <property type="taxonomic scope" value="Eukaryota"/>
</dbReference>
<accession>C1MJ25</accession>
<dbReference type="KEGG" id="mpp:MICPUCDRAFT_46413"/>
<dbReference type="SUPFAM" id="SSF82199">
    <property type="entry name" value="SET domain"/>
    <property type="match status" value="1"/>
</dbReference>
<proteinExistence type="predicted"/>
<dbReference type="PROSITE" id="PS50865">
    <property type="entry name" value="ZF_MYND_2"/>
    <property type="match status" value="1"/>
</dbReference>
<feature type="compositionally biased region" description="Acidic residues" evidence="5">
    <location>
        <begin position="152"/>
        <end position="166"/>
    </location>
</feature>
<dbReference type="PANTHER" id="PTHR12197:SF251">
    <property type="entry name" value="EG:BACR7C10.4 PROTEIN"/>
    <property type="match status" value="1"/>
</dbReference>
<feature type="compositionally biased region" description="Basic and acidic residues" evidence="5">
    <location>
        <begin position="647"/>
        <end position="656"/>
    </location>
</feature>
<feature type="region of interest" description="Disordered" evidence="5">
    <location>
        <begin position="130"/>
        <end position="166"/>
    </location>
</feature>
<evidence type="ECO:0000256" key="4">
    <source>
        <dbReference type="PROSITE-ProRule" id="PRU00134"/>
    </source>
</evidence>
<dbReference type="InterPro" id="IPR046341">
    <property type="entry name" value="SET_dom_sf"/>
</dbReference>
<organism evidence="9">
    <name type="scientific">Micromonas pusilla (strain CCMP1545)</name>
    <name type="common">Picoplanktonic green alga</name>
    <dbReference type="NCBI Taxonomy" id="564608"/>
    <lineage>
        <taxon>Eukaryota</taxon>
        <taxon>Viridiplantae</taxon>
        <taxon>Chlorophyta</taxon>
        <taxon>Mamiellophyceae</taxon>
        <taxon>Mamiellales</taxon>
        <taxon>Mamiellaceae</taxon>
        <taxon>Micromonas</taxon>
    </lineage>
</organism>
<dbReference type="GO" id="GO:0005634">
    <property type="term" value="C:nucleus"/>
    <property type="evidence" value="ECO:0007669"/>
    <property type="project" value="TreeGrafter"/>
</dbReference>
<reference evidence="8 9" key="1">
    <citation type="journal article" date="2009" name="Science">
        <title>Green evolution and dynamic adaptations revealed by genomes of the marine picoeukaryotes Micromonas.</title>
        <authorList>
            <person name="Worden A.Z."/>
            <person name="Lee J.H."/>
            <person name="Mock T."/>
            <person name="Rouze P."/>
            <person name="Simmons M.P."/>
            <person name="Aerts A.L."/>
            <person name="Allen A.E."/>
            <person name="Cuvelier M.L."/>
            <person name="Derelle E."/>
            <person name="Everett M.V."/>
            <person name="Foulon E."/>
            <person name="Grimwood J."/>
            <person name="Gundlach H."/>
            <person name="Henrissat B."/>
            <person name="Napoli C."/>
            <person name="McDonald S.M."/>
            <person name="Parker M.S."/>
            <person name="Rombauts S."/>
            <person name="Salamov A."/>
            <person name="Von Dassow P."/>
            <person name="Badger J.H."/>
            <person name="Coutinho P.M."/>
            <person name="Demir E."/>
            <person name="Dubchak I."/>
            <person name="Gentemann C."/>
            <person name="Eikrem W."/>
            <person name="Gready J.E."/>
            <person name="John U."/>
            <person name="Lanier W."/>
            <person name="Lindquist E.A."/>
            <person name="Lucas S."/>
            <person name="Mayer K.F."/>
            <person name="Moreau H."/>
            <person name="Not F."/>
            <person name="Otillar R."/>
            <person name="Panaud O."/>
            <person name="Pangilinan J."/>
            <person name="Paulsen I."/>
            <person name="Piegu B."/>
            <person name="Poliakov A."/>
            <person name="Robbens S."/>
            <person name="Schmutz J."/>
            <person name="Toulza E."/>
            <person name="Wyss T."/>
            <person name="Zelensky A."/>
            <person name="Zhou K."/>
            <person name="Armbrust E.V."/>
            <person name="Bhattacharya D."/>
            <person name="Goodenough U.W."/>
            <person name="Van de Peer Y."/>
            <person name="Grigoriev I.V."/>
        </authorList>
    </citation>
    <scope>NUCLEOTIDE SEQUENCE [LARGE SCALE GENOMIC DNA]</scope>
    <source>
        <strain evidence="8 9">CCMP1545</strain>
    </source>
</reference>
<keyword evidence="9" id="KW-1185">Reference proteome</keyword>
<dbReference type="PROSITE" id="PS50280">
    <property type="entry name" value="SET"/>
    <property type="match status" value="1"/>
</dbReference>
<dbReference type="PANTHER" id="PTHR12197">
    <property type="entry name" value="HISTONE-LYSINE N-METHYLTRANSFERASE SMYD"/>
    <property type="match status" value="1"/>
</dbReference>
<feature type="domain" description="MYND-type" evidence="7">
    <location>
        <begin position="66"/>
        <end position="108"/>
    </location>
</feature>
<evidence type="ECO:0000256" key="1">
    <source>
        <dbReference type="ARBA" id="ARBA00022723"/>
    </source>
</evidence>
<dbReference type="AlphaFoldDB" id="C1MJ25"/>
<name>C1MJ25_MICPC</name>
<gene>
    <name evidence="8" type="ORF">MICPUCDRAFT_46413</name>
</gene>
<dbReference type="InterPro" id="IPR002893">
    <property type="entry name" value="Znf_MYND"/>
</dbReference>
<feature type="region of interest" description="Disordered" evidence="5">
    <location>
        <begin position="400"/>
        <end position="475"/>
    </location>
</feature>
<evidence type="ECO:0000256" key="2">
    <source>
        <dbReference type="ARBA" id="ARBA00022771"/>
    </source>
</evidence>
<feature type="compositionally biased region" description="Basic and acidic residues" evidence="5">
    <location>
        <begin position="135"/>
        <end position="151"/>
    </location>
</feature>
<sequence>MTTPDDDADVVAPPPVLLPGGRVEMRVDPARGRHLVAAVDMRAGDEALVARPYACALHDSQRAARCDHTFKRADDGGALLRCARCKHARYLGRDAQAAAWKRGHREECAAIESAAKGGRVPPATARMAARALWRKAREEKEKSDREKKNADDADDSDAADARDDAEDVAAAAAMGLGEGYDALRSLTHHWDDTDALPPARKATFAQMAMLTCAYIARVLDPSAAANPKHDPKSPNFVDPLAGGPDPRDVARLLAAFACNVHTIHDDELNPVGMGVYPTAAMMNHACAPTVAQTFGEGTTATFRCVRDVRKGEEIAISYVELLATRAERRAELLNHYRFDIDGDIGAPSPLDDHSRATRTKLPCGAVFVDHGADARYPPWRTDAVDDEHLTAARGGGGVVVVVDQSRRDGDGAAAESETEDESSEDEDDEPPIDYSGGLGGGAAGPGRAARADTDADADADAAPRRPRGNGVEVHGWGAWGGADRARTASRVAEASRCLDAATKFLRDESDHDTAEKMLTRAEDLLNGDDDASFGVGFAAAVGDCHVLRVRVRAAALRAAIDARDFPRALTLARSLVKPHEQCYPENYPPRGLHLALLAKTEAHVGELAAAAMTAREALTALTASHGATSRVAREMERVLNESLAELRQNRDRDRNARGGNGNELRTSEERTLKKGAFVHASDASGGGRSDPKWSDGRWDVIANASSSSDDDDDDDAVAVATTRRAVVAKPPPVEYPRVAPAVFELPDEDGAEKMDLDPELVEGCRMSRQMSREIDARVKLKDFEFDGNGVPADLAALMRDPEKLEAFKARYESAMKDPETAALVDETMAKLAAKMDET</sequence>
<dbReference type="Gene3D" id="1.25.40.10">
    <property type="entry name" value="Tetratricopeptide repeat domain"/>
    <property type="match status" value="1"/>
</dbReference>
<dbReference type="RefSeq" id="XP_003055238.1">
    <property type="nucleotide sequence ID" value="XM_003055192.1"/>
</dbReference>
<evidence type="ECO:0000313" key="8">
    <source>
        <dbReference type="EMBL" id="EEH60490.1"/>
    </source>
</evidence>
<dbReference type="InterPro" id="IPR050869">
    <property type="entry name" value="H3K4_H4K5_MeTrfase"/>
</dbReference>
<evidence type="ECO:0000256" key="5">
    <source>
        <dbReference type="SAM" id="MobiDB-lite"/>
    </source>
</evidence>
<feature type="compositionally biased region" description="Acidic residues" evidence="5">
    <location>
        <begin position="416"/>
        <end position="431"/>
    </location>
</feature>
<dbReference type="EMBL" id="GG663735">
    <property type="protein sequence ID" value="EEH60490.1"/>
    <property type="molecule type" value="Genomic_DNA"/>
</dbReference>
<feature type="region of interest" description="Disordered" evidence="5">
    <location>
        <begin position="645"/>
        <end position="696"/>
    </location>
</feature>
<keyword evidence="2 4" id="KW-0863">Zinc-finger</keyword>
<dbReference type="OMA" id="NDWESAT"/>
<dbReference type="InterPro" id="IPR001214">
    <property type="entry name" value="SET_dom"/>
</dbReference>
<evidence type="ECO:0000313" key="9">
    <source>
        <dbReference type="Proteomes" id="UP000001876"/>
    </source>
</evidence>
<dbReference type="STRING" id="564608.C1MJ25"/>
<dbReference type="Pfam" id="PF00856">
    <property type="entry name" value="SET"/>
    <property type="match status" value="1"/>
</dbReference>
<feature type="domain" description="SET" evidence="6">
    <location>
        <begin position="21"/>
        <end position="319"/>
    </location>
</feature>
<dbReference type="Pfam" id="PF01753">
    <property type="entry name" value="zf-MYND"/>
    <property type="match status" value="1"/>
</dbReference>
<dbReference type="Gene3D" id="6.10.140.2220">
    <property type="match status" value="1"/>
</dbReference>
<protein>
    <submittedName>
        <fullName evidence="8">Predicted protein</fullName>
    </submittedName>
</protein>